<gene>
    <name evidence="2" type="ORF">AVEN_219832_1</name>
</gene>
<name>A0A4Y2JU12_ARAVE</name>
<dbReference type="EMBL" id="BGPR01003839">
    <property type="protein sequence ID" value="GBM93018.1"/>
    <property type="molecule type" value="Genomic_DNA"/>
</dbReference>
<evidence type="ECO:0000313" key="3">
    <source>
        <dbReference type="Proteomes" id="UP000499080"/>
    </source>
</evidence>
<protein>
    <submittedName>
        <fullName evidence="2">Uncharacterized protein</fullName>
    </submittedName>
</protein>
<organism evidence="2 3">
    <name type="scientific">Araneus ventricosus</name>
    <name type="common">Orbweaver spider</name>
    <name type="synonym">Epeira ventricosa</name>
    <dbReference type="NCBI Taxonomy" id="182803"/>
    <lineage>
        <taxon>Eukaryota</taxon>
        <taxon>Metazoa</taxon>
        <taxon>Ecdysozoa</taxon>
        <taxon>Arthropoda</taxon>
        <taxon>Chelicerata</taxon>
        <taxon>Arachnida</taxon>
        <taxon>Araneae</taxon>
        <taxon>Araneomorphae</taxon>
        <taxon>Entelegynae</taxon>
        <taxon>Araneoidea</taxon>
        <taxon>Araneidae</taxon>
        <taxon>Araneus</taxon>
    </lineage>
</organism>
<evidence type="ECO:0000313" key="2">
    <source>
        <dbReference type="EMBL" id="GBM93018.1"/>
    </source>
</evidence>
<dbReference type="AlphaFoldDB" id="A0A4Y2JU12"/>
<feature type="region of interest" description="Disordered" evidence="1">
    <location>
        <begin position="1"/>
        <end position="31"/>
    </location>
</feature>
<dbReference type="Proteomes" id="UP000499080">
    <property type="component" value="Unassembled WGS sequence"/>
</dbReference>
<accession>A0A4Y2JU12</accession>
<comment type="caution">
    <text evidence="2">The sequence shown here is derived from an EMBL/GenBank/DDBJ whole genome shotgun (WGS) entry which is preliminary data.</text>
</comment>
<reference evidence="2 3" key="1">
    <citation type="journal article" date="2019" name="Sci. Rep.">
        <title>Orb-weaving spider Araneus ventricosus genome elucidates the spidroin gene catalogue.</title>
        <authorList>
            <person name="Kono N."/>
            <person name="Nakamura H."/>
            <person name="Ohtoshi R."/>
            <person name="Moran D.A.P."/>
            <person name="Shinohara A."/>
            <person name="Yoshida Y."/>
            <person name="Fujiwara M."/>
            <person name="Mori M."/>
            <person name="Tomita M."/>
            <person name="Arakawa K."/>
        </authorList>
    </citation>
    <scope>NUCLEOTIDE SEQUENCE [LARGE SCALE GENOMIC DNA]</scope>
</reference>
<evidence type="ECO:0000256" key="1">
    <source>
        <dbReference type="SAM" id="MobiDB-lite"/>
    </source>
</evidence>
<proteinExistence type="predicted"/>
<keyword evidence="3" id="KW-1185">Reference proteome</keyword>
<feature type="compositionally biased region" description="Basic and acidic residues" evidence="1">
    <location>
        <begin position="20"/>
        <end position="31"/>
    </location>
</feature>
<sequence length="106" mass="11996">MDIGFVQGKSDNAKNGFCNDGKETGHKAQDRKLSHKKSCSYLPLNAFSYRNKALYYTSIDFALGKTGRFSKASGSNKLKRCSRTFREDAATYITQERMKSYEPDFA</sequence>